<feature type="domain" description="DAGKc" evidence="12">
    <location>
        <begin position="3"/>
        <end position="139"/>
    </location>
</feature>
<evidence type="ECO:0000313" key="13">
    <source>
        <dbReference type="EMBL" id="TXG37178.1"/>
    </source>
</evidence>
<dbReference type="RefSeq" id="WP_147768453.1">
    <property type="nucleotide sequence ID" value="NZ_VRKQ01000010.1"/>
</dbReference>
<dbReference type="NCBIfam" id="TIGR00147">
    <property type="entry name" value="YegS/Rv2252/BmrU family lipid kinase"/>
    <property type="match status" value="1"/>
</dbReference>
<keyword evidence="11" id="KW-1208">Phospholipid metabolism</keyword>
<evidence type="ECO:0000256" key="3">
    <source>
        <dbReference type="ARBA" id="ARBA00022679"/>
    </source>
</evidence>
<dbReference type="GO" id="GO:0005886">
    <property type="term" value="C:plasma membrane"/>
    <property type="evidence" value="ECO:0007669"/>
    <property type="project" value="TreeGrafter"/>
</dbReference>
<dbReference type="InterPro" id="IPR017438">
    <property type="entry name" value="ATP-NAD_kinase_N"/>
</dbReference>
<dbReference type="Pfam" id="PF19279">
    <property type="entry name" value="YegS_C"/>
    <property type="match status" value="1"/>
</dbReference>
<dbReference type="InterPro" id="IPR001206">
    <property type="entry name" value="Diacylglycerol_kinase_cat_dom"/>
</dbReference>
<keyword evidence="9" id="KW-0443">Lipid metabolism</keyword>
<dbReference type="OrthoDB" id="9786026at2"/>
<dbReference type="PANTHER" id="PTHR12358">
    <property type="entry name" value="SPHINGOSINE KINASE"/>
    <property type="match status" value="1"/>
</dbReference>
<dbReference type="EMBL" id="VRKQ01000010">
    <property type="protein sequence ID" value="TXG37178.1"/>
    <property type="molecule type" value="Genomic_DNA"/>
</dbReference>
<keyword evidence="2" id="KW-0444">Lipid biosynthesis</keyword>
<name>A0A5C7GHU1_9FLAO</name>
<evidence type="ECO:0000256" key="11">
    <source>
        <dbReference type="ARBA" id="ARBA00023264"/>
    </source>
</evidence>
<keyword evidence="3" id="KW-0808">Transferase</keyword>
<dbReference type="PANTHER" id="PTHR12358:SF106">
    <property type="entry name" value="LIPID KINASE YEGS"/>
    <property type="match status" value="1"/>
</dbReference>
<sequence>MVRSSKKWFVIINPTSGNNASKKLWPKIKGFLKLNKFDFDFAFTQYEKHSIKLVYMALELQIKDIICIGGDGTLHNVVNAIMTQNYFSSSSINVGVIPIGTGNDWVKSFNIPSNIESAINAIKKDTISTQDIGRFEFKGVGTQPIYFNNLAGAGFDGFVVSKVKKLKYLGKTAYLLGALISMFTFKNFKSNITIGATEVSGKNLMILIGLCKYSGGGMQLTHAPNAFDGMLDISIAQNLSKIEILKNITKLFNGKITNYKKVKTYKAATINVEFSNDTPPFIQTDGELIGTGDFSVKIIPKAFSFYS</sequence>
<dbReference type="GO" id="GO:0005524">
    <property type="term" value="F:ATP binding"/>
    <property type="evidence" value="ECO:0007669"/>
    <property type="project" value="UniProtKB-KW"/>
</dbReference>
<evidence type="ECO:0000256" key="5">
    <source>
        <dbReference type="ARBA" id="ARBA00022741"/>
    </source>
</evidence>
<evidence type="ECO:0000259" key="12">
    <source>
        <dbReference type="PROSITE" id="PS50146"/>
    </source>
</evidence>
<evidence type="ECO:0000256" key="6">
    <source>
        <dbReference type="ARBA" id="ARBA00022777"/>
    </source>
</evidence>
<evidence type="ECO:0000256" key="7">
    <source>
        <dbReference type="ARBA" id="ARBA00022840"/>
    </source>
</evidence>
<keyword evidence="10" id="KW-0594">Phospholipid biosynthesis</keyword>
<evidence type="ECO:0000313" key="14">
    <source>
        <dbReference type="Proteomes" id="UP000321080"/>
    </source>
</evidence>
<keyword evidence="7" id="KW-0067">ATP-binding</keyword>
<comment type="caution">
    <text evidence="13">The sequence shown here is derived from an EMBL/GenBank/DDBJ whole genome shotgun (WGS) entry which is preliminary data.</text>
</comment>
<dbReference type="InterPro" id="IPR045540">
    <property type="entry name" value="YegS/DAGK_C"/>
</dbReference>
<keyword evidence="5" id="KW-0547">Nucleotide-binding</keyword>
<keyword evidence="8" id="KW-0460">Magnesium</keyword>
<keyword evidence="4" id="KW-0479">Metal-binding</keyword>
<evidence type="ECO:0000256" key="10">
    <source>
        <dbReference type="ARBA" id="ARBA00023209"/>
    </source>
</evidence>
<dbReference type="Gene3D" id="2.60.200.40">
    <property type="match status" value="1"/>
</dbReference>
<evidence type="ECO:0000256" key="4">
    <source>
        <dbReference type="ARBA" id="ARBA00022723"/>
    </source>
</evidence>
<protein>
    <submittedName>
        <fullName evidence="13">Diacylglycerol kinase family lipid kinase</fullName>
    </submittedName>
</protein>
<dbReference type="InterPro" id="IPR050187">
    <property type="entry name" value="Lipid_Phosphate_FormReg"/>
</dbReference>
<dbReference type="SMART" id="SM00046">
    <property type="entry name" value="DAGKc"/>
    <property type="match status" value="1"/>
</dbReference>
<gene>
    <name evidence="13" type="ORF">FUA22_11490</name>
</gene>
<evidence type="ECO:0000256" key="8">
    <source>
        <dbReference type="ARBA" id="ARBA00022842"/>
    </source>
</evidence>
<dbReference type="GO" id="GO:0046872">
    <property type="term" value="F:metal ion binding"/>
    <property type="evidence" value="ECO:0007669"/>
    <property type="project" value="UniProtKB-KW"/>
</dbReference>
<dbReference type="PROSITE" id="PS50146">
    <property type="entry name" value="DAGK"/>
    <property type="match status" value="1"/>
</dbReference>
<dbReference type="GO" id="GO:0016301">
    <property type="term" value="F:kinase activity"/>
    <property type="evidence" value="ECO:0007669"/>
    <property type="project" value="UniProtKB-KW"/>
</dbReference>
<dbReference type="AlphaFoldDB" id="A0A5C7GHU1"/>
<organism evidence="13 14">
    <name type="scientific">Seonamhaeicola maritimus</name>
    <dbReference type="NCBI Taxonomy" id="2591822"/>
    <lineage>
        <taxon>Bacteria</taxon>
        <taxon>Pseudomonadati</taxon>
        <taxon>Bacteroidota</taxon>
        <taxon>Flavobacteriia</taxon>
        <taxon>Flavobacteriales</taxon>
        <taxon>Flavobacteriaceae</taxon>
    </lineage>
</organism>
<dbReference type="Gene3D" id="3.40.50.10330">
    <property type="entry name" value="Probable inorganic polyphosphate/atp-NAD kinase, domain 1"/>
    <property type="match status" value="1"/>
</dbReference>
<dbReference type="SUPFAM" id="SSF111331">
    <property type="entry name" value="NAD kinase/diacylglycerol kinase-like"/>
    <property type="match status" value="1"/>
</dbReference>
<evidence type="ECO:0000256" key="2">
    <source>
        <dbReference type="ARBA" id="ARBA00022516"/>
    </source>
</evidence>
<dbReference type="InterPro" id="IPR005218">
    <property type="entry name" value="Diacylglycerol/lipid_kinase"/>
</dbReference>
<proteinExistence type="predicted"/>
<keyword evidence="6 13" id="KW-0418">Kinase</keyword>
<evidence type="ECO:0000256" key="1">
    <source>
        <dbReference type="ARBA" id="ARBA00001946"/>
    </source>
</evidence>
<keyword evidence="14" id="KW-1185">Reference proteome</keyword>
<dbReference type="InterPro" id="IPR016064">
    <property type="entry name" value="NAD/diacylglycerol_kinase_sf"/>
</dbReference>
<evidence type="ECO:0000256" key="9">
    <source>
        <dbReference type="ARBA" id="ARBA00023098"/>
    </source>
</evidence>
<reference evidence="13 14" key="1">
    <citation type="submission" date="2019-08" db="EMBL/GenBank/DDBJ databases">
        <title>Seonamhaeicola sediminis sp. nov., isolated from marine sediment.</title>
        <authorList>
            <person name="Cao W.R."/>
        </authorList>
    </citation>
    <scope>NUCLEOTIDE SEQUENCE [LARGE SCALE GENOMIC DNA]</scope>
    <source>
        <strain evidence="13 14">1505</strain>
    </source>
</reference>
<comment type="cofactor">
    <cofactor evidence="1">
        <name>Mg(2+)</name>
        <dbReference type="ChEBI" id="CHEBI:18420"/>
    </cofactor>
</comment>
<dbReference type="GO" id="GO:0008654">
    <property type="term" value="P:phospholipid biosynthetic process"/>
    <property type="evidence" value="ECO:0007669"/>
    <property type="project" value="UniProtKB-KW"/>
</dbReference>
<dbReference type="Proteomes" id="UP000321080">
    <property type="component" value="Unassembled WGS sequence"/>
</dbReference>
<dbReference type="Pfam" id="PF00781">
    <property type="entry name" value="DAGK_cat"/>
    <property type="match status" value="1"/>
</dbReference>
<accession>A0A5C7GHU1</accession>